<feature type="region of interest" description="Disordered" evidence="1">
    <location>
        <begin position="34"/>
        <end position="61"/>
    </location>
</feature>
<evidence type="ECO:0000313" key="2">
    <source>
        <dbReference type="EMBL" id="KAA8571878.1"/>
    </source>
</evidence>
<dbReference type="Proteomes" id="UP000322873">
    <property type="component" value="Unassembled WGS sequence"/>
</dbReference>
<dbReference type="AlphaFoldDB" id="A0A5M9JQU5"/>
<organism evidence="2 3">
    <name type="scientific">Monilinia fructicola</name>
    <name type="common">Brown rot fungus</name>
    <name type="synonym">Ciboria fructicola</name>
    <dbReference type="NCBI Taxonomy" id="38448"/>
    <lineage>
        <taxon>Eukaryota</taxon>
        <taxon>Fungi</taxon>
        <taxon>Dikarya</taxon>
        <taxon>Ascomycota</taxon>
        <taxon>Pezizomycotina</taxon>
        <taxon>Leotiomycetes</taxon>
        <taxon>Helotiales</taxon>
        <taxon>Sclerotiniaceae</taxon>
        <taxon>Monilinia</taxon>
    </lineage>
</organism>
<name>A0A5M9JQU5_MONFR</name>
<sequence length="124" mass="14053">MTDLTKIKVPSQDLCTGTPAQCVYDAMLSWRQEKKRKQENSAQSPIYIGDQQPSHPPHHGRSSLFSPFLYIFNTENILTLIMREHALMNPDQTSTFQYRTHVGRLSSSWIDSGIEGSGLLSLRS</sequence>
<protein>
    <submittedName>
        <fullName evidence="2">Uncharacterized protein</fullName>
    </submittedName>
</protein>
<dbReference type="EMBL" id="VICG01000005">
    <property type="protein sequence ID" value="KAA8571878.1"/>
    <property type="molecule type" value="Genomic_DNA"/>
</dbReference>
<accession>A0A5M9JQU5</accession>
<proteinExistence type="predicted"/>
<evidence type="ECO:0000256" key="1">
    <source>
        <dbReference type="SAM" id="MobiDB-lite"/>
    </source>
</evidence>
<comment type="caution">
    <text evidence="2">The sequence shown here is derived from an EMBL/GenBank/DDBJ whole genome shotgun (WGS) entry which is preliminary data.</text>
</comment>
<keyword evidence="3" id="KW-1185">Reference proteome</keyword>
<gene>
    <name evidence="2" type="ORF">EYC84_001832</name>
</gene>
<reference evidence="2 3" key="1">
    <citation type="submission" date="2019-06" db="EMBL/GenBank/DDBJ databases">
        <title>Genome Sequence of the Brown Rot Fungal Pathogen Monilinia fructicola.</title>
        <authorList>
            <person name="De Miccolis Angelini R.M."/>
            <person name="Landi L."/>
            <person name="Abate D."/>
            <person name="Pollastro S."/>
            <person name="Romanazzi G."/>
            <person name="Faretra F."/>
        </authorList>
    </citation>
    <scope>NUCLEOTIDE SEQUENCE [LARGE SCALE GENOMIC DNA]</scope>
    <source>
        <strain evidence="2 3">Mfrc123</strain>
    </source>
</reference>
<evidence type="ECO:0000313" key="3">
    <source>
        <dbReference type="Proteomes" id="UP000322873"/>
    </source>
</evidence>